<protein>
    <submittedName>
        <fullName evidence="1">Uncharacterized protein</fullName>
    </submittedName>
</protein>
<organism evidence="1">
    <name type="scientific">Anguilla anguilla</name>
    <name type="common">European freshwater eel</name>
    <name type="synonym">Muraena anguilla</name>
    <dbReference type="NCBI Taxonomy" id="7936"/>
    <lineage>
        <taxon>Eukaryota</taxon>
        <taxon>Metazoa</taxon>
        <taxon>Chordata</taxon>
        <taxon>Craniata</taxon>
        <taxon>Vertebrata</taxon>
        <taxon>Euteleostomi</taxon>
        <taxon>Actinopterygii</taxon>
        <taxon>Neopterygii</taxon>
        <taxon>Teleostei</taxon>
        <taxon>Anguilliformes</taxon>
        <taxon>Anguillidae</taxon>
        <taxon>Anguilla</taxon>
    </lineage>
</organism>
<evidence type="ECO:0000313" key="1">
    <source>
        <dbReference type="EMBL" id="JAH90082.1"/>
    </source>
</evidence>
<reference evidence="1" key="1">
    <citation type="submission" date="2014-11" db="EMBL/GenBank/DDBJ databases">
        <authorList>
            <person name="Amaro Gonzalez C."/>
        </authorList>
    </citation>
    <scope>NUCLEOTIDE SEQUENCE</scope>
</reference>
<proteinExistence type="predicted"/>
<reference evidence="1" key="2">
    <citation type="journal article" date="2015" name="Fish Shellfish Immunol.">
        <title>Early steps in the European eel (Anguilla anguilla)-Vibrio vulnificus interaction in the gills: Role of the RtxA13 toxin.</title>
        <authorList>
            <person name="Callol A."/>
            <person name="Pajuelo D."/>
            <person name="Ebbesson L."/>
            <person name="Teles M."/>
            <person name="MacKenzie S."/>
            <person name="Amaro C."/>
        </authorList>
    </citation>
    <scope>NUCLEOTIDE SEQUENCE</scope>
</reference>
<name>A0A0E9WI94_ANGAN</name>
<accession>A0A0E9WI94</accession>
<sequence>MIFCCRYLCAFRHPPLDYLRLTTGIWLFN</sequence>
<dbReference type="AlphaFoldDB" id="A0A0E9WI94"/>
<dbReference type="EMBL" id="GBXM01018495">
    <property type="protein sequence ID" value="JAH90082.1"/>
    <property type="molecule type" value="Transcribed_RNA"/>
</dbReference>